<accession>A0A1W1BWD5</accession>
<proteinExistence type="predicted"/>
<sequence>MKKILLIEDRQQRQNLFIKRTEIELDSYDDILDNFIGEKYDKLYEDIKNNQFSFSDYALIMVHKGAFNLDNQYIHFQIRDYCKENNTPLVLFSGGATNYYNKEELELMEINSKDFYSNNLQFFLDNFRETKEIELLMLSYGNDWKLNIVLNSLEKVNYFIDNNQEEDILYDEFINKTNFHLLEKIDFDYFQPTVENGWVYLDDIKKIVETIRKYIEEYLTYEE</sequence>
<protein>
    <submittedName>
        <fullName evidence="1">Uncharacterized protein</fullName>
    </submittedName>
</protein>
<evidence type="ECO:0000313" key="1">
    <source>
        <dbReference type="EMBL" id="SFV57826.1"/>
    </source>
</evidence>
<reference evidence="1" key="1">
    <citation type="submission" date="2016-10" db="EMBL/GenBank/DDBJ databases">
        <authorList>
            <person name="de Groot N.N."/>
        </authorList>
    </citation>
    <scope>NUCLEOTIDE SEQUENCE</scope>
</reference>
<name>A0A1W1BWD5_9ZZZZ</name>
<gene>
    <name evidence="1" type="ORF">MNB_SV-9-708</name>
</gene>
<organism evidence="1">
    <name type="scientific">hydrothermal vent metagenome</name>
    <dbReference type="NCBI Taxonomy" id="652676"/>
    <lineage>
        <taxon>unclassified sequences</taxon>
        <taxon>metagenomes</taxon>
        <taxon>ecological metagenomes</taxon>
    </lineage>
</organism>
<dbReference type="EMBL" id="FPHG01000033">
    <property type="protein sequence ID" value="SFV57826.1"/>
    <property type="molecule type" value="Genomic_DNA"/>
</dbReference>
<dbReference type="AlphaFoldDB" id="A0A1W1BWD5"/>